<evidence type="ECO:0000256" key="7">
    <source>
        <dbReference type="ARBA" id="ARBA00013031"/>
    </source>
</evidence>
<dbReference type="RefSeq" id="WP_074897320.1">
    <property type="nucleotide sequence ID" value="NZ_CP031252.1"/>
</dbReference>
<dbReference type="GO" id="GO:0009073">
    <property type="term" value="P:aromatic amino acid family biosynthetic process"/>
    <property type="evidence" value="ECO:0007669"/>
    <property type="project" value="UniProtKB-KW"/>
</dbReference>
<keyword evidence="9 18" id="KW-0963">Cytoplasm</keyword>
<dbReference type="SUPFAM" id="SSF56796">
    <property type="entry name" value="Dehydroquinate synthase-like"/>
    <property type="match status" value="1"/>
</dbReference>
<keyword evidence="14 18" id="KW-0520">NAD</keyword>
<dbReference type="GeneID" id="93352078"/>
<dbReference type="EC" id="4.2.3.4" evidence="7 18"/>
<dbReference type="Pfam" id="PF24621">
    <property type="entry name" value="DHQS_C"/>
    <property type="match status" value="1"/>
</dbReference>
<comment type="pathway">
    <text evidence="5 18">Metabolic intermediate biosynthesis; chorismate biosynthesis; chorismate from D-erythrose 4-phosphate and phosphoenolpyruvate: step 2/7.</text>
</comment>
<comment type="catalytic activity">
    <reaction evidence="1 18">
        <text>7-phospho-2-dehydro-3-deoxy-D-arabino-heptonate = 3-dehydroquinate + phosphate</text>
        <dbReference type="Rhea" id="RHEA:21968"/>
        <dbReference type="ChEBI" id="CHEBI:32364"/>
        <dbReference type="ChEBI" id="CHEBI:43474"/>
        <dbReference type="ChEBI" id="CHEBI:58394"/>
        <dbReference type="EC" id="4.2.3.4"/>
    </reaction>
</comment>
<comment type="function">
    <text evidence="3 18">Catalyzes the conversion of 3-deoxy-D-arabino-heptulosonate 7-phosphate (DAHP) to dehydroquinate (DHQ).</text>
</comment>
<dbReference type="GO" id="GO:0046872">
    <property type="term" value="F:metal ion binding"/>
    <property type="evidence" value="ECO:0007669"/>
    <property type="project" value="UniProtKB-KW"/>
</dbReference>
<dbReference type="GO" id="GO:0008652">
    <property type="term" value="P:amino acid biosynthetic process"/>
    <property type="evidence" value="ECO:0007669"/>
    <property type="project" value="UniProtKB-KW"/>
</dbReference>
<dbReference type="NCBIfam" id="TIGR01357">
    <property type="entry name" value="aroB"/>
    <property type="match status" value="1"/>
</dbReference>
<protein>
    <recommendedName>
        <fullName evidence="8 18">3-dehydroquinate synthase</fullName>
        <shortName evidence="18">DHQS</shortName>
        <ecNumber evidence="7 18">4.2.3.4</ecNumber>
    </recommendedName>
</protein>
<dbReference type="InterPro" id="IPR056179">
    <property type="entry name" value="DHQS_C"/>
</dbReference>
<dbReference type="GO" id="GO:0005737">
    <property type="term" value="C:cytoplasm"/>
    <property type="evidence" value="ECO:0007669"/>
    <property type="project" value="UniProtKB-SubCell"/>
</dbReference>
<evidence type="ECO:0000256" key="13">
    <source>
        <dbReference type="ARBA" id="ARBA00022833"/>
    </source>
</evidence>
<dbReference type="GO" id="GO:0003856">
    <property type="term" value="F:3-dehydroquinate synthase activity"/>
    <property type="evidence" value="ECO:0007669"/>
    <property type="project" value="UniProtKB-UniRule"/>
</dbReference>
<dbReference type="InterPro" id="IPR050071">
    <property type="entry name" value="Dehydroquinate_synthase"/>
</dbReference>
<sequence length="361" mass="39082">MHTLTVAAPSHSYPIFIGQNLLAGLAGHIRPYIGKKAAVITNETVAPLYLAAVQTALDELGTEHFAVILPDGEQFKNWQSLNHIYDKLLENRAERGTTLIALGGGVIGDTVGFAAATYQRGAPFIQIPTTLLSQVDSSVGGKTAVNHPLGKNMIGAFYQPQAVFADLDVLSTLPPREFAAGMAEVVKYGVLGDAEFLDWLEGNMAGLMAQQPDLLAQAVYHCCKMKAEIVAADETERGIRAWLNLGHTFGHAIEAEMGYGVWLHGEAVAAGMVLACRLAEQEGRLKAADTARIAALLQQAGLPAEPPRFPFERWIEHMRHDKKVSDGVMRFVGLDKLGRANITAISDMEILHRVLQPYLPA</sequence>
<evidence type="ECO:0000256" key="2">
    <source>
        <dbReference type="ARBA" id="ARBA00001911"/>
    </source>
</evidence>
<dbReference type="InterPro" id="IPR016037">
    <property type="entry name" value="DHQ_synth_AroB"/>
</dbReference>
<feature type="binding site" evidence="18">
    <location>
        <begin position="129"/>
        <end position="130"/>
    </location>
    <ligand>
        <name>NAD(+)</name>
        <dbReference type="ChEBI" id="CHEBI:57540"/>
    </ligand>
</feature>
<dbReference type="HAMAP" id="MF_00110">
    <property type="entry name" value="DHQ_synthase"/>
    <property type="match status" value="1"/>
</dbReference>
<dbReference type="InterPro" id="IPR030963">
    <property type="entry name" value="DHQ_synth_fam"/>
</dbReference>
<feature type="binding site" evidence="18">
    <location>
        <position position="184"/>
    </location>
    <ligand>
        <name>Zn(2+)</name>
        <dbReference type="ChEBI" id="CHEBI:29105"/>
    </ligand>
</feature>
<dbReference type="Pfam" id="PF01761">
    <property type="entry name" value="DHQ_synthase"/>
    <property type="match status" value="1"/>
</dbReference>
<gene>
    <name evidence="18 21" type="primary">aroB</name>
    <name evidence="21" type="ORF">NCTC10660_01094</name>
</gene>
<dbReference type="PANTHER" id="PTHR43622">
    <property type="entry name" value="3-DEHYDROQUINATE SYNTHASE"/>
    <property type="match status" value="1"/>
</dbReference>
<feature type="binding site" evidence="18">
    <location>
        <begin position="71"/>
        <end position="76"/>
    </location>
    <ligand>
        <name>NAD(+)</name>
        <dbReference type="ChEBI" id="CHEBI:57540"/>
    </ligand>
</feature>
<evidence type="ECO:0000256" key="10">
    <source>
        <dbReference type="ARBA" id="ARBA00022605"/>
    </source>
</evidence>
<evidence type="ECO:0000256" key="15">
    <source>
        <dbReference type="ARBA" id="ARBA00023141"/>
    </source>
</evidence>
<dbReference type="FunFam" id="3.40.50.1970:FF:000001">
    <property type="entry name" value="3-dehydroquinate synthase"/>
    <property type="match status" value="1"/>
</dbReference>
<feature type="domain" description="3-dehydroquinate synthase C-terminal" evidence="20">
    <location>
        <begin position="181"/>
        <end position="324"/>
    </location>
</feature>
<evidence type="ECO:0000256" key="18">
    <source>
        <dbReference type="HAMAP-Rule" id="MF_00110"/>
    </source>
</evidence>
<evidence type="ECO:0000256" key="11">
    <source>
        <dbReference type="ARBA" id="ARBA00022723"/>
    </source>
</evidence>
<feature type="binding site" evidence="18">
    <location>
        <position position="142"/>
    </location>
    <ligand>
        <name>NAD(+)</name>
        <dbReference type="ChEBI" id="CHEBI:57540"/>
    </ligand>
</feature>
<comment type="cofactor">
    <cofactor evidence="2 18">
        <name>NAD(+)</name>
        <dbReference type="ChEBI" id="CHEBI:57540"/>
    </cofactor>
</comment>
<evidence type="ECO:0000256" key="14">
    <source>
        <dbReference type="ARBA" id="ARBA00023027"/>
    </source>
</evidence>
<evidence type="ECO:0000256" key="6">
    <source>
        <dbReference type="ARBA" id="ARBA00005412"/>
    </source>
</evidence>
<evidence type="ECO:0000256" key="3">
    <source>
        <dbReference type="ARBA" id="ARBA00003485"/>
    </source>
</evidence>
<keyword evidence="17 18" id="KW-0170">Cobalt</keyword>
<evidence type="ECO:0000256" key="16">
    <source>
        <dbReference type="ARBA" id="ARBA00023239"/>
    </source>
</evidence>
<evidence type="ECO:0000256" key="1">
    <source>
        <dbReference type="ARBA" id="ARBA00001393"/>
    </source>
</evidence>
<evidence type="ECO:0000256" key="8">
    <source>
        <dbReference type="ARBA" id="ARBA00017684"/>
    </source>
</evidence>
<dbReference type="InterPro" id="IPR030960">
    <property type="entry name" value="DHQS/DOIS_N"/>
</dbReference>
<comment type="similarity">
    <text evidence="6 18">Belongs to the sugar phosphate cyclases superfamily. Dehydroquinate synthase family.</text>
</comment>
<evidence type="ECO:0000256" key="17">
    <source>
        <dbReference type="ARBA" id="ARBA00023285"/>
    </source>
</evidence>
<evidence type="ECO:0000259" key="20">
    <source>
        <dbReference type="Pfam" id="PF24621"/>
    </source>
</evidence>
<evidence type="ECO:0000313" key="22">
    <source>
        <dbReference type="Proteomes" id="UP000254927"/>
    </source>
</evidence>
<proteinExistence type="inferred from homology"/>
<comment type="caution">
    <text evidence="18">Lacks conserved residue(s) required for the propagation of feature annotation.</text>
</comment>
<dbReference type="Proteomes" id="UP000254927">
    <property type="component" value="Unassembled WGS sequence"/>
</dbReference>
<accession>A0A378TZL4</accession>
<keyword evidence="10 18" id="KW-0028">Amino-acid biosynthesis</keyword>
<feature type="binding site" evidence="18">
    <location>
        <begin position="105"/>
        <end position="109"/>
    </location>
    <ligand>
        <name>NAD(+)</name>
        <dbReference type="ChEBI" id="CHEBI:57540"/>
    </ligand>
</feature>
<dbReference type="Gene3D" id="3.40.50.1970">
    <property type="match status" value="1"/>
</dbReference>
<dbReference type="CDD" id="cd08195">
    <property type="entry name" value="DHQS"/>
    <property type="match status" value="1"/>
</dbReference>
<dbReference type="EMBL" id="UGQW01000002">
    <property type="protein sequence ID" value="STZ67610.1"/>
    <property type="molecule type" value="Genomic_DNA"/>
</dbReference>
<dbReference type="GO" id="GO:0009423">
    <property type="term" value="P:chorismate biosynthetic process"/>
    <property type="evidence" value="ECO:0007669"/>
    <property type="project" value="UniProtKB-UniRule"/>
</dbReference>
<evidence type="ECO:0000256" key="5">
    <source>
        <dbReference type="ARBA" id="ARBA00004661"/>
    </source>
</evidence>
<organism evidence="21 22">
    <name type="scientific">Neisseria elongata</name>
    <dbReference type="NCBI Taxonomy" id="495"/>
    <lineage>
        <taxon>Bacteria</taxon>
        <taxon>Pseudomonadati</taxon>
        <taxon>Pseudomonadota</taxon>
        <taxon>Betaproteobacteria</taxon>
        <taxon>Neisseriales</taxon>
        <taxon>Neisseriaceae</taxon>
        <taxon>Neisseria</taxon>
    </lineage>
</organism>
<feature type="binding site" evidence="18">
    <location>
        <position position="247"/>
    </location>
    <ligand>
        <name>Zn(2+)</name>
        <dbReference type="ChEBI" id="CHEBI:29105"/>
    </ligand>
</feature>
<feature type="binding site" evidence="18">
    <location>
        <position position="264"/>
    </location>
    <ligand>
        <name>Zn(2+)</name>
        <dbReference type="ChEBI" id="CHEBI:29105"/>
    </ligand>
</feature>
<feature type="domain" description="3-dehydroquinate synthase N-terminal" evidence="19">
    <location>
        <begin position="67"/>
        <end position="179"/>
    </location>
</feature>
<keyword evidence="11 18" id="KW-0479">Metal-binding</keyword>
<evidence type="ECO:0000313" key="21">
    <source>
        <dbReference type="EMBL" id="STZ67610.1"/>
    </source>
</evidence>
<keyword evidence="16 18" id="KW-0456">Lyase</keyword>
<dbReference type="PIRSF" id="PIRSF001455">
    <property type="entry name" value="DHQ_synth"/>
    <property type="match status" value="1"/>
</dbReference>
<dbReference type="GO" id="GO:0000166">
    <property type="term" value="F:nucleotide binding"/>
    <property type="evidence" value="ECO:0007669"/>
    <property type="project" value="UniProtKB-KW"/>
</dbReference>
<evidence type="ECO:0000259" key="19">
    <source>
        <dbReference type="Pfam" id="PF01761"/>
    </source>
</evidence>
<comment type="subcellular location">
    <subcellularLocation>
        <location evidence="4 18">Cytoplasm</location>
    </subcellularLocation>
</comment>
<dbReference type="Gene3D" id="1.20.1090.10">
    <property type="entry name" value="Dehydroquinate synthase-like - alpha domain"/>
    <property type="match status" value="1"/>
</dbReference>
<evidence type="ECO:0000256" key="4">
    <source>
        <dbReference type="ARBA" id="ARBA00004496"/>
    </source>
</evidence>
<dbReference type="AlphaFoldDB" id="A0A378TZL4"/>
<name>A0A378TZL4_NEIEL</name>
<evidence type="ECO:0000256" key="12">
    <source>
        <dbReference type="ARBA" id="ARBA00022741"/>
    </source>
</evidence>
<keyword evidence="15 18" id="KW-0057">Aromatic amino acid biosynthesis</keyword>
<dbReference type="UniPathway" id="UPA00053">
    <property type="reaction ID" value="UER00085"/>
</dbReference>
<reference evidence="21 22" key="1">
    <citation type="submission" date="2018-06" db="EMBL/GenBank/DDBJ databases">
        <authorList>
            <consortium name="Pathogen Informatics"/>
            <person name="Doyle S."/>
        </authorList>
    </citation>
    <scope>NUCLEOTIDE SEQUENCE [LARGE SCALE GENOMIC DNA]</scope>
    <source>
        <strain evidence="21 22">NCTC10660</strain>
    </source>
</reference>
<dbReference type="PANTHER" id="PTHR43622:SF7">
    <property type="entry name" value="3-DEHYDROQUINATE SYNTHASE, CHLOROPLASTIC"/>
    <property type="match status" value="1"/>
</dbReference>
<keyword evidence="12 18" id="KW-0547">Nucleotide-binding</keyword>
<keyword evidence="13 18" id="KW-0862">Zinc</keyword>
<comment type="cofactor">
    <cofactor evidence="18">
        <name>Co(2+)</name>
        <dbReference type="ChEBI" id="CHEBI:48828"/>
    </cofactor>
    <cofactor evidence="18">
        <name>Zn(2+)</name>
        <dbReference type="ChEBI" id="CHEBI:29105"/>
    </cofactor>
    <text evidence="18">Binds 1 divalent metal cation per subunit. Can use either Co(2+) or Zn(2+).</text>
</comment>
<feature type="binding site" evidence="18">
    <location>
        <position position="151"/>
    </location>
    <ligand>
        <name>NAD(+)</name>
        <dbReference type="ChEBI" id="CHEBI:57540"/>
    </ligand>
</feature>
<evidence type="ECO:0000256" key="9">
    <source>
        <dbReference type="ARBA" id="ARBA00022490"/>
    </source>
</evidence>